<protein>
    <submittedName>
        <fullName evidence="1">Uncharacterized protein</fullName>
    </submittedName>
</protein>
<name>A0ABW8TWL0_9CLOT</name>
<comment type="caution">
    <text evidence="1">The sequence shown here is derived from an EMBL/GenBank/DDBJ whole genome shotgun (WGS) entry which is preliminary data.</text>
</comment>
<organism evidence="1 2">
    <name type="scientific">Candidatus Clostridium radicumherbarum</name>
    <dbReference type="NCBI Taxonomy" id="3381662"/>
    <lineage>
        <taxon>Bacteria</taxon>
        <taxon>Bacillati</taxon>
        <taxon>Bacillota</taxon>
        <taxon>Clostridia</taxon>
        <taxon>Eubacteriales</taxon>
        <taxon>Clostridiaceae</taxon>
        <taxon>Clostridium</taxon>
    </lineage>
</organism>
<proteinExistence type="predicted"/>
<dbReference type="RefSeq" id="WP_406766744.1">
    <property type="nucleotide sequence ID" value="NZ_JBJHZY010000006.1"/>
</dbReference>
<dbReference type="Proteomes" id="UP001623661">
    <property type="component" value="Unassembled WGS sequence"/>
</dbReference>
<sequence length="284" mass="33301">MGIREDIFNYINENSNMVLCDDCLTKQLGLSQRQVAFQKCGELEARQMIFRGHNTCSLCGKNKKSSWHKSSIVKEDKENDLDINENNVIETEKVHFNKSGNHEIENNITDFMALVGNGIVEIYNEFSLQHELGIYLRERLGGKYKIQFERNVSYFQITGTLKKEMDIVLFNVDKTEKYCIELKYPTNGQVPEQMFLMCKDIRFLEQLRQNGFTQCYSVNVVQDSAFYSGIKNEGIYSKFRDEKRLHGTIEKPTGKKDESFKLSYEYDIEWKDVQDKQKYFLIIV</sequence>
<evidence type="ECO:0000313" key="2">
    <source>
        <dbReference type="Proteomes" id="UP001623661"/>
    </source>
</evidence>
<gene>
    <name evidence="1" type="ORF">ACJDUH_18695</name>
</gene>
<evidence type="ECO:0000313" key="1">
    <source>
        <dbReference type="EMBL" id="MFL0270112.1"/>
    </source>
</evidence>
<accession>A0ABW8TWL0</accession>
<dbReference type="EMBL" id="JBJHZY010000006">
    <property type="protein sequence ID" value="MFL0270112.1"/>
    <property type="molecule type" value="Genomic_DNA"/>
</dbReference>
<keyword evidence="2" id="KW-1185">Reference proteome</keyword>
<reference evidence="1 2" key="1">
    <citation type="submission" date="2024-11" db="EMBL/GenBank/DDBJ databases">
        <authorList>
            <person name="Heng Y.C."/>
            <person name="Lim A.C.H."/>
            <person name="Lee J.K.Y."/>
            <person name="Kittelmann S."/>
        </authorList>
    </citation>
    <scope>NUCLEOTIDE SEQUENCE [LARGE SCALE GENOMIC DNA]</scope>
    <source>
        <strain evidence="1 2">WILCCON 0202</strain>
    </source>
</reference>